<evidence type="ECO:0000313" key="2">
    <source>
        <dbReference type="EMBL" id="TMW57509.1"/>
    </source>
</evidence>
<dbReference type="Proteomes" id="UP000794436">
    <property type="component" value="Unassembled WGS sequence"/>
</dbReference>
<comment type="caution">
    <text evidence="2">The sequence shown here is derived from an EMBL/GenBank/DDBJ whole genome shotgun (WGS) entry which is preliminary data.</text>
</comment>
<sequence>MQESGNVSTLDSYVDDYNSYSACVMSAFGTPIEALVNTVVFVVALRFSTNLVLHPATSWRFGAFLYASFLALKYLVLNGMNALNVQPSQSHIQPVISDSDLSVVSAGGDSNIIGNVTTSLHSFSERAPKNPISNTVLRNVILPKVMKPGERNGQCSRGDVLQGDDKLIHGFPTRTWQRNMLSSAVEPDILRIPISKDTIIDADLAKRLPMNASRAANLFATGVWLADMFAPWFKVYRTVESITRLAEGENSILSLAQIDRLLPDETVDEEAQRLWFLEKSQGEMTNSLSNKWSTFTKATEKPLALEFAHVNLFSSFRSANALWLTRAAELGCDGLHYELEDGQILIEGGNALPLEVLPTPRGIGKSGGYMKLVDVTEPPAHPEAIPYQVTSPDDASDILLPHNINSTHWNSEHVLKGQRCRTWVENRIQNVLNNHYYIEDPLQPSYTAAMFFLFQNAVAKEAILLPDNHKSLKFDNNQKILVLQLRIPTQNMMMTHCGCGLLAVGALAVSFASWMLTGGSNPRSDPLLIISSPHVIAQVKLDESKFPPLLFRRRLVDSLDGKDAIIGDVDAFVIRGLSLEHQGNDEEKIMR</sequence>
<keyword evidence="1" id="KW-0812">Transmembrane</keyword>
<protein>
    <submittedName>
        <fullName evidence="2">Uncharacterized protein</fullName>
    </submittedName>
</protein>
<keyword evidence="3" id="KW-1185">Reference proteome</keyword>
<accession>A0A8K1FE23</accession>
<name>A0A8K1FE23_PYTOL</name>
<gene>
    <name evidence="2" type="ORF">Poli38472_003434</name>
</gene>
<dbReference type="AlphaFoldDB" id="A0A8K1FE23"/>
<organism evidence="2 3">
    <name type="scientific">Pythium oligandrum</name>
    <name type="common">Mycoparasitic fungus</name>
    <dbReference type="NCBI Taxonomy" id="41045"/>
    <lineage>
        <taxon>Eukaryota</taxon>
        <taxon>Sar</taxon>
        <taxon>Stramenopiles</taxon>
        <taxon>Oomycota</taxon>
        <taxon>Peronosporomycetes</taxon>
        <taxon>Pythiales</taxon>
        <taxon>Pythiaceae</taxon>
        <taxon>Pythium</taxon>
    </lineage>
</organism>
<dbReference type="EMBL" id="SPLM01000144">
    <property type="protein sequence ID" value="TMW57509.1"/>
    <property type="molecule type" value="Genomic_DNA"/>
</dbReference>
<proteinExistence type="predicted"/>
<keyword evidence="1" id="KW-1133">Transmembrane helix</keyword>
<evidence type="ECO:0000313" key="3">
    <source>
        <dbReference type="Proteomes" id="UP000794436"/>
    </source>
</evidence>
<feature type="transmembrane region" description="Helical" evidence="1">
    <location>
        <begin position="493"/>
        <end position="516"/>
    </location>
</feature>
<reference evidence="2" key="1">
    <citation type="submission" date="2019-03" db="EMBL/GenBank/DDBJ databases">
        <title>Long read genome sequence of the mycoparasitic Pythium oligandrum ATCC 38472 isolated from sugarbeet rhizosphere.</title>
        <authorList>
            <person name="Gaulin E."/>
        </authorList>
    </citation>
    <scope>NUCLEOTIDE SEQUENCE</scope>
    <source>
        <strain evidence="2">ATCC 38472_TT</strain>
    </source>
</reference>
<keyword evidence="1" id="KW-0472">Membrane</keyword>
<evidence type="ECO:0000256" key="1">
    <source>
        <dbReference type="SAM" id="Phobius"/>
    </source>
</evidence>